<dbReference type="Gene3D" id="2.130.10.10">
    <property type="entry name" value="YVTN repeat-like/Quinoprotein amine dehydrogenase"/>
    <property type="match status" value="3"/>
</dbReference>
<keyword evidence="12" id="KW-0539">Nucleus</keyword>
<dbReference type="InterPro" id="IPR057854">
    <property type="entry name" value="TPR_WDR11"/>
</dbReference>
<feature type="domain" description="WDR11 TPR" evidence="19">
    <location>
        <begin position="958"/>
        <end position="1150"/>
    </location>
</feature>
<keyword evidence="14" id="KW-0968">Cytoplasmic vesicle</keyword>
<evidence type="ECO:0000256" key="15">
    <source>
        <dbReference type="ARBA" id="ARBA00070583"/>
    </source>
</evidence>
<evidence type="ECO:0000256" key="14">
    <source>
        <dbReference type="ARBA" id="ARBA00023329"/>
    </source>
</evidence>
<comment type="subcellular location">
    <subcellularLocation>
        <location evidence="3">Cytoplasm</location>
        <location evidence="3">Cytoskeleton</location>
        <location evidence="3">Cilium axoneme</location>
    </subcellularLocation>
    <subcellularLocation>
        <location evidence="1">Cytoplasm</location>
        <location evidence="1">Cytoskeleton</location>
        <location evidence="1">Cilium basal body</location>
    </subcellularLocation>
    <subcellularLocation>
        <location evidence="4">Cytoplasmic vesicle</location>
    </subcellularLocation>
    <subcellularLocation>
        <location evidence="5">Golgi apparatus</location>
        <location evidence="5">trans-Golgi network</location>
    </subcellularLocation>
    <subcellularLocation>
        <location evidence="2">Nucleus</location>
    </subcellularLocation>
</comment>
<dbReference type="AlphaFoldDB" id="R7TRA1"/>
<protein>
    <recommendedName>
        <fullName evidence="15">WD repeat-containing protein 11</fullName>
    </recommendedName>
</protein>
<dbReference type="PANTHER" id="PTHR14593:SF5">
    <property type="entry name" value="WD REPEAT-CONTAINING PROTEIN 11"/>
    <property type="match status" value="1"/>
</dbReference>
<reference evidence="21" key="3">
    <citation type="submission" date="2015-06" db="UniProtKB">
        <authorList>
            <consortium name="EnsemblMetazoa"/>
        </authorList>
    </citation>
    <scope>IDENTIFICATION</scope>
</reference>
<dbReference type="GO" id="GO:0005930">
    <property type="term" value="C:axoneme"/>
    <property type="evidence" value="ECO:0007669"/>
    <property type="project" value="UniProtKB-SubCell"/>
</dbReference>
<evidence type="ECO:0000259" key="17">
    <source>
        <dbReference type="Pfam" id="PF23751"/>
    </source>
</evidence>
<keyword evidence="13" id="KW-0966">Cell projection</keyword>
<evidence type="ECO:0000259" key="19">
    <source>
        <dbReference type="Pfam" id="PF23753"/>
    </source>
</evidence>
<name>R7TRA1_CAPTE</name>
<keyword evidence="6" id="KW-0963">Cytoplasm</keyword>
<feature type="domain" description="WDR11 first beta-propeller" evidence="17">
    <location>
        <begin position="18"/>
        <end position="297"/>
    </location>
</feature>
<dbReference type="STRING" id="283909.R7TRA1"/>
<evidence type="ECO:0000256" key="9">
    <source>
        <dbReference type="ARBA" id="ARBA00022737"/>
    </source>
</evidence>
<evidence type="ECO:0000256" key="8">
    <source>
        <dbReference type="ARBA" id="ARBA00022574"/>
    </source>
</evidence>
<evidence type="ECO:0000256" key="6">
    <source>
        <dbReference type="ARBA" id="ARBA00022490"/>
    </source>
</evidence>
<dbReference type="EnsemblMetazoa" id="CapteT162101">
    <property type="protein sequence ID" value="CapteP162101"/>
    <property type="gene ID" value="CapteG162101"/>
</dbReference>
<feature type="region of interest" description="Disordered" evidence="16">
    <location>
        <begin position="617"/>
        <end position="655"/>
    </location>
</feature>
<gene>
    <name evidence="20" type="ORF">CAPTEDRAFT_162101</name>
</gene>
<dbReference type="SUPFAM" id="SSF50998">
    <property type="entry name" value="Quinoprotein alcohol dehydrogenase-like"/>
    <property type="match status" value="1"/>
</dbReference>
<keyword evidence="11" id="KW-0206">Cytoskeleton</keyword>
<evidence type="ECO:0000256" key="13">
    <source>
        <dbReference type="ARBA" id="ARBA00023273"/>
    </source>
</evidence>
<proteinExistence type="predicted"/>
<dbReference type="GO" id="GO:0031410">
    <property type="term" value="C:cytoplasmic vesicle"/>
    <property type="evidence" value="ECO:0007669"/>
    <property type="project" value="UniProtKB-SubCell"/>
</dbReference>
<dbReference type="Pfam" id="PF23752">
    <property type="entry name" value="Beta-prop_WDR11_2nd"/>
    <property type="match status" value="1"/>
</dbReference>
<dbReference type="InterPro" id="IPR057852">
    <property type="entry name" value="Beta-prop_WDR11_1st"/>
</dbReference>
<evidence type="ECO:0000313" key="22">
    <source>
        <dbReference type="Proteomes" id="UP000014760"/>
    </source>
</evidence>
<dbReference type="InterPro" id="IPR057853">
    <property type="entry name" value="Beta-prop_WDR11_2nd"/>
</dbReference>
<evidence type="ECO:0000256" key="1">
    <source>
        <dbReference type="ARBA" id="ARBA00004120"/>
    </source>
</evidence>
<evidence type="ECO:0000256" key="3">
    <source>
        <dbReference type="ARBA" id="ARBA00004430"/>
    </source>
</evidence>
<evidence type="ECO:0000256" key="16">
    <source>
        <dbReference type="SAM" id="MobiDB-lite"/>
    </source>
</evidence>
<evidence type="ECO:0000256" key="11">
    <source>
        <dbReference type="ARBA" id="ARBA00023212"/>
    </source>
</evidence>
<reference evidence="20 22" key="2">
    <citation type="journal article" date="2013" name="Nature">
        <title>Insights into bilaterian evolution from three spiralian genomes.</title>
        <authorList>
            <person name="Simakov O."/>
            <person name="Marletaz F."/>
            <person name="Cho S.J."/>
            <person name="Edsinger-Gonzales E."/>
            <person name="Havlak P."/>
            <person name="Hellsten U."/>
            <person name="Kuo D.H."/>
            <person name="Larsson T."/>
            <person name="Lv J."/>
            <person name="Arendt D."/>
            <person name="Savage R."/>
            <person name="Osoegawa K."/>
            <person name="de Jong P."/>
            <person name="Grimwood J."/>
            <person name="Chapman J.A."/>
            <person name="Shapiro H."/>
            <person name="Aerts A."/>
            <person name="Otillar R.P."/>
            <person name="Terry A.Y."/>
            <person name="Boore J.L."/>
            <person name="Grigoriev I.V."/>
            <person name="Lindberg D.R."/>
            <person name="Seaver E.C."/>
            <person name="Weisblat D.A."/>
            <person name="Putnam N.H."/>
            <person name="Rokhsar D.S."/>
        </authorList>
    </citation>
    <scope>NUCLEOTIDE SEQUENCE</scope>
    <source>
        <strain evidence="20 22">I ESC-2004</strain>
    </source>
</reference>
<dbReference type="EMBL" id="KB309694">
    <property type="protein sequence ID" value="ELT93560.1"/>
    <property type="molecule type" value="Genomic_DNA"/>
</dbReference>
<evidence type="ECO:0000256" key="7">
    <source>
        <dbReference type="ARBA" id="ARBA00022553"/>
    </source>
</evidence>
<sequence>MSFKIVPKTLTGILHNFNKGASDWGWQGFIAYGCQSVVVVVDPKTMQVVHSLDKHKGYVTKVKWSREMYHHDTASPYTLKLASSDYNGRIIVWDVSQASVRAEFSEGSKPVADMEWLGNHDNAQDLLAVLHPPYNFVLWNAATGTKLWKKSYTDTLQSFAFDPFEASKMAFLGSDCILFVDDFAINKVPSSNGKKYYISSPGNSQVTNIIVGDTGKKWAGGSLPLCLQLTYHRACRNHLILMYPREILVLDLDINQTVGIIPMERTGSPFAQVVALKQRDALMCLHENGSVSIRLRRWHPSTLNSASSSTEESMSPSNMDVTYDLRCQSDPLRVTKNSRVYAMMHCPVTEFKACLIMSDSRVLLLELRTTDFQETSVPQSPLYTPGHTSLGFPLPLDRSAFSADLQISKVGPVPKTALSDMIAHTQTFNNDSTDDKHSVLLKFILTGLLSGVAPPPLIVRMCPPLTTKNWAVYQPLLALGTSSGLIQVYNLASAQLHKELSVHTVPIRGIEWVSLCSFISYGHQNPSPQNNLVRNELFLTDIQTGKSIQLRANHDEESAIDGLKVSHLKQYFIIMFKDKPFELWDLRSGTLLRQMPKNFPHVTALEWSPSHNLKSLKKKLTSQEASTPGSSQPLMDFSTLTASTPTDPSARSAEVSTTKQILQSVTVREHFVFTDADGLLYHFVVEGSLIKDGSKIPPDGGMGSITCIAWKAETLVLGDVDGNLNLWDLKARVSRAIPTHRGWIRKIRFAPGRGNMKLLVLYNDGADVWDAKEVERLSSIKTPRDMAKLTDADWAASDRPLLSSVDGCVRVMDMEFSSSCSPLEESHLPDPVFCPHLLPPKASLTLKVLLQHQPWNEKFTLWLEETDENADISKLVNEHLSHIDQDLRDYLPKCQFGTAQRSLLTARLFGDENEVTFWTVALHYLRQHKAIPLSQKAEDAFAHLRDHPLETSFDVLCDGQTFQKYQLERVSIHDSKRTTHEHTKLCSETLIMLGQTDRAVQLLLETDSANDSYYIDSLRACLVASVRSSGASQSTIKLVATNLIANGKLSEGVQLLCLIDKGLDACRYLQTYGQWYQAAWLAKAMLSPNESTQVLKRWVDHLTSPQVNQKSYALLVLLSLGHINKVLELLMTIRHFDTAALFVEAVQEFDLIGSDEQTTSLVEAVFLEYARYLLHLGNRTAVEYYCTKAGEKGRLLAEEVMNVYSNK</sequence>
<evidence type="ECO:0000256" key="2">
    <source>
        <dbReference type="ARBA" id="ARBA00004123"/>
    </source>
</evidence>
<feature type="compositionally biased region" description="Polar residues" evidence="16">
    <location>
        <begin position="622"/>
        <end position="655"/>
    </location>
</feature>
<evidence type="ECO:0000256" key="4">
    <source>
        <dbReference type="ARBA" id="ARBA00004541"/>
    </source>
</evidence>
<reference evidence="22" key="1">
    <citation type="submission" date="2012-12" db="EMBL/GenBank/DDBJ databases">
        <authorList>
            <person name="Hellsten U."/>
            <person name="Grimwood J."/>
            <person name="Chapman J.A."/>
            <person name="Shapiro H."/>
            <person name="Aerts A."/>
            <person name="Otillar R.P."/>
            <person name="Terry A.Y."/>
            <person name="Boore J.L."/>
            <person name="Simakov O."/>
            <person name="Marletaz F."/>
            <person name="Cho S.-J."/>
            <person name="Edsinger-Gonzales E."/>
            <person name="Havlak P."/>
            <person name="Kuo D.-H."/>
            <person name="Larsson T."/>
            <person name="Lv J."/>
            <person name="Arendt D."/>
            <person name="Savage R."/>
            <person name="Osoegawa K."/>
            <person name="de Jong P."/>
            <person name="Lindberg D.R."/>
            <person name="Seaver E.C."/>
            <person name="Weisblat D.A."/>
            <person name="Putnam N.H."/>
            <person name="Grigoriev I.V."/>
            <person name="Rokhsar D.S."/>
        </authorList>
    </citation>
    <scope>NUCLEOTIDE SEQUENCE</scope>
    <source>
        <strain evidence="22">I ESC-2004</strain>
    </source>
</reference>
<dbReference type="Proteomes" id="UP000014760">
    <property type="component" value="Unassembled WGS sequence"/>
</dbReference>
<dbReference type="InterPro" id="IPR011047">
    <property type="entry name" value="Quinoprotein_ADH-like_sf"/>
</dbReference>
<keyword evidence="7" id="KW-0597">Phosphoprotein</keyword>
<dbReference type="GO" id="GO:0005794">
    <property type="term" value="C:Golgi apparatus"/>
    <property type="evidence" value="ECO:0007669"/>
    <property type="project" value="UniProtKB-SubCell"/>
</dbReference>
<dbReference type="Pfam" id="PF23751">
    <property type="entry name" value="Beta-prop_WDR11_1st"/>
    <property type="match status" value="1"/>
</dbReference>
<evidence type="ECO:0000259" key="18">
    <source>
        <dbReference type="Pfam" id="PF23752"/>
    </source>
</evidence>
<evidence type="ECO:0000256" key="10">
    <source>
        <dbReference type="ARBA" id="ARBA00023034"/>
    </source>
</evidence>
<dbReference type="InterPro" id="IPR001680">
    <property type="entry name" value="WD40_rpt"/>
</dbReference>
<keyword evidence="9" id="KW-0677">Repeat</keyword>
<dbReference type="FunFam" id="2.130.10.10:FF:000716">
    <property type="entry name" value="WD repeat domain 11"/>
    <property type="match status" value="1"/>
</dbReference>
<evidence type="ECO:0000313" key="20">
    <source>
        <dbReference type="EMBL" id="ELT93560.1"/>
    </source>
</evidence>
<keyword evidence="10" id="KW-0333">Golgi apparatus</keyword>
<dbReference type="HOGENOM" id="CLU_005717_1_0_1"/>
<dbReference type="InterPro" id="IPR019775">
    <property type="entry name" value="WD40_repeat_CS"/>
</dbReference>
<dbReference type="InterPro" id="IPR015943">
    <property type="entry name" value="WD40/YVTN_repeat-like_dom_sf"/>
</dbReference>
<dbReference type="InterPro" id="IPR039694">
    <property type="entry name" value="WDR11"/>
</dbReference>
<feature type="domain" description="WDR11 second beta-propeller" evidence="18">
    <location>
        <begin position="468"/>
        <end position="765"/>
    </location>
</feature>
<organism evidence="20">
    <name type="scientific">Capitella teleta</name>
    <name type="common">Polychaete worm</name>
    <dbReference type="NCBI Taxonomy" id="283909"/>
    <lineage>
        <taxon>Eukaryota</taxon>
        <taxon>Metazoa</taxon>
        <taxon>Spiralia</taxon>
        <taxon>Lophotrochozoa</taxon>
        <taxon>Annelida</taxon>
        <taxon>Polychaeta</taxon>
        <taxon>Sedentaria</taxon>
        <taxon>Scolecida</taxon>
        <taxon>Capitellidae</taxon>
        <taxon>Capitella</taxon>
    </lineage>
</organism>
<dbReference type="GO" id="GO:0005634">
    <property type="term" value="C:nucleus"/>
    <property type="evidence" value="ECO:0007669"/>
    <property type="project" value="UniProtKB-SubCell"/>
</dbReference>
<dbReference type="OMA" id="WDTKEIQ"/>
<evidence type="ECO:0000313" key="21">
    <source>
        <dbReference type="EnsemblMetazoa" id="CapteP162101"/>
    </source>
</evidence>
<dbReference type="FunFam" id="2.130.10.10:FF:000309">
    <property type="entry name" value="WD repeat domain 11"/>
    <property type="match status" value="1"/>
</dbReference>
<dbReference type="SMART" id="SM00320">
    <property type="entry name" value="WD40"/>
    <property type="match status" value="4"/>
</dbReference>
<dbReference type="PROSITE" id="PS00678">
    <property type="entry name" value="WD_REPEATS_1"/>
    <property type="match status" value="1"/>
</dbReference>
<accession>R7TRA1</accession>
<evidence type="ECO:0000256" key="5">
    <source>
        <dbReference type="ARBA" id="ARBA00004601"/>
    </source>
</evidence>
<dbReference type="Pfam" id="PF23753">
    <property type="entry name" value="TPR_WDR11"/>
    <property type="match status" value="1"/>
</dbReference>
<dbReference type="PROSITE" id="PS51257">
    <property type="entry name" value="PROKAR_LIPOPROTEIN"/>
    <property type="match status" value="1"/>
</dbReference>
<dbReference type="OrthoDB" id="1291858at2759"/>
<keyword evidence="8" id="KW-0853">WD repeat</keyword>
<dbReference type="EMBL" id="AMQN01002608">
    <property type="status" value="NOT_ANNOTATED_CDS"/>
    <property type="molecule type" value="Genomic_DNA"/>
</dbReference>
<dbReference type="PANTHER" id="PTHR14593">
    <property type="entry name" value="WD REPEAT-CONTAINING PROTEIN 11"/>
    <property type="match status" value="1"/>
</dbReference>
<keyword evidence="22" id="KW-1185">Reference proteome</keyword>
<evidence type="ECO:0000256" key="12">
    <source>
        <dbReference type="ARBA" id="ARBA00023242"/>
    </source>
</evidence>